<accession>A0A8H5ZYH0</accession>
<sequence>MPSGESRNTTSPLKVSTIQQHTAESISAISIAPSWQMPVPSPSGSRLTLGNGHGNPRSAKQCATNASLKHTIEPKGRISPPCIVKNAKHIKGFLHRPYKVPRGKHMRLRTRYVQTPPLSLWQAYCQTNETC</sequence>
<protein>
    <submittedName>
        <fullName evidence="2">Uncharacterized protein</fullName>
    </submittedName>
</protein>
<gene>
    <name evidence="2" type="ORF">ETB97_007075</name>
</gene>
<name>A0A8H5ZYH0_PETAA</name>
<dbReference type="Proteomes" id="UP000541154">
    <property type="component" value="Unassembled WGS sequence"/>
</dbReference>
<evidence type="ECO:0000256" key="1">
    <source>
        <dbReference type="SAM" id="MobiDB-lite"/>
    </source>
</evidence>
<comment type="caution">
    <text evidence="2">The sequence shown here is derived from an EMBL/GenBank/DDBJ whole genome shotgun (WGS) entry which is preliminary data.</text>
</comment>
<feature type="region of interest" description="Disordered" evidence="1">
    <location>
        <begin position="34"/>
        <end position="60"/>
    </location>
</feature>
<evidence type="ECO:0000313" key="2">
    <source>
        <dbReference type="EMBL" id="KAF5856625.1"/>
    </source>
</evidence>
<keyword evidence="3" id="KW-1185">Reference proteome</keyword>
<proteinExistence type="predicted"/>
<dbReference type="EMBL" id="SPNV01000305">
    <property type="protein sequence ID" value="KAF5856625.1"/>
    <property type="molecule type" value="Genomic_DNA"/>
</dbReference>
<organism evidence="2 3">
    <name type="scientific">Petromyces alliaceus</name>
    <name type="common">Aspergillus alliaceus</name>
    <dbReference type="NCBI Taxonomy" id="209559"/>
    <lineage>
        <taxon>Eukaryota</taxon>
        <taxon>Fungi</taxon>
        <taxon>Dikarya</taxon>
        <taxon>Ascomycota</taxon>
        <taxon>Pezizomycotina</taxon>
        <taxon>Eurotiomycetes</taxon>
        <taxon>Eurotiomycetidae</taxon>
        <taxon>Eurotiales</taxon>
        <taxon>Aspergillaceae</taxon>
        <taxon>Aspergillus</taxon>
        <taxon>Aspergillus subgen. Circumdati</taxon>
    </lineage>
</organism>
<dbReference type="AlphaFoldDB" id="A0A8H5ZYH0"/>
<evidence type="ECO:0000313" key="3">
    <source>
        <dbReference type="Proteomes" id="UP000541154"/>
    </source>
</evidence>
<reference evidence="2 3" key="1">
    <citation type="submission" date="2019-04" db="EMBL/GenBank/DDBJ databases">
        <title>Aspergillus burnettii sp. nov., novel species from soil in southeast Queensland.</title>
        <authorList>
            <person name="Gilchrist C.L.M."/>
            <person name="Pitt J.I."/>
            <person name="Lange L."/>
            <person name="Lacey H.J."/>
            <person name="Vuong D."/>
            <person name="Midgley D.J."/>
            <person name="Greenfield P."/>
            <person name="Bradbury M."/>
            <person name="Lacey E."/>
            <person name="Busk P.K."/>
            <person name="Pilgaard B."/>
            <person name="Chooi Y.H."/>
            <person name="Piggott A.M."/>
        </authorList>
    </citation>
    <scope>NUCLEOTIDE SEQUENCE [LARGE SCALE GENOMIC DNA]</scope>
    <source>
        <strain evidence="2 3">FRR 5400</strain>
    </source>
</reference>